<dbReference type="RefSeq" id="WP_125014661.1">
    <property type="nucleotide sequence ID" value="NZ_QWEZ01000001.1"/>
</dbReference>
<dbReference type="Pfam" id="PF03781">
    <property type="entry name" value="FGE-sulfatase"/>
    <property type="match status" value="1"/>
</dbReference>
<organism evidence="3 4">
    <name type="scientific">Aestuariirhabdus litorea</name>
    <dbReference type="NCBI Taxonomy" id="2528527"/>
    <lineage>
        <taxon>Bacteria</taxon>
        <taxon>Pseudomonadati</taxon>
        <taxon>Pseudomonadota</taxon>
        <taxon>Gammaproteobacteria</taxon>
        <taxon>Oceanospirillales</taxon>
        <taxon>Aestuariirhabdaceae</taxon>
        <taxon>Aestuariirhabdus</taxon>
    </lineage>
</organism>
<reference evidence="3 4" key="1">
    <citation type="submission" date="2018-08" db="EMBL/GenBank/DDBJ databases">
        <authorList>
            <person name="Khan S.A."/>
        </authorList>
    </citation>
    <scope>NUCLEOTIDE SEQUENCE [LARGE SCALE GENOMIC DNA]</scope>
    <source>
        <strain evidence="3 4">GTF-13</strain>
    </source>
</reference>
<name>A0A3P3VP94_9GAMM</name>
<evidence type="ECO:0000259" key="2">
    <source>
        <dbReference type="Pfam" id="PF03781"/>
    </source>
</evidence>
<protein>
    <submittedName>
        <fullName evidence="3">Formylglycine-generating enzyme family protein</fullName>
    </submittedName>
</protein>
<dbReference type="Proteomes" id="UP000280792">
    <property type="component" value="Unassembled WGS sequence"/>
</dbReference>
<feature type="chain" id="PRO_5017955478" evidence="1">
    <location>
        <begin position="18"/>
        <end position="299"/>
    </location>
</feature>
<dbReference type="PANTHER" id="PTHR23150">
    <property type="entry name" value="SULFATASE MODIFYING FACTOR 1, 2"/>
    <property type="match status" value="1"/>
</dbReference>
<dbReference type="Gene3D" id="3.90.1580.10">
    <property type="entry name" value="paralog of FGE (formylglycine-generating enzyme)"/>
    <property type="match status" value="1"/>
</dbReference>
<dbReference type="EMBL" id="QWEZ01000001">
    <property type="protein sequence ID" value="RRJ84234.1"/>
    <property type="molecule type" value="Genomic_DNA"/>
</dbReference>
<evidence type="ECO:0000313" key="4">
    <source>
        <dbReference type="Proteomes" id="UP000280792"/>
    </source>
</evidence>
<accession>A0A3P3VP94</accession>
<evidence type="ECO:0000313" key="3">
    <source>
        <dbReference type="EMBL" id="RRJ84234.1"/>
    </source>
</evidence>
<reference evidence="3 4" key="2">
    <citation type="submission" date="2018-12" db="EMBL/GenBank/DDBJ databases">
        <title>Simiduia agarivorans gen. nov., sp. nov., a marine, agarolytic bacterium isolated from shallow coastal water from Keelung, Taiwan.</title>
        <authorList>
            <person name="Shieh W.Y."/>
        </authorList>
    </citation>
    <scope>NUCLEOTIDE SEQUENCE [LARGE SCALE GENOMIC DNA]</scope>
    <source>
        <strain evidence="3 4">GTF-13</strain>
    </source>
</reference>
<dbReference type="SUPFAM" id="SSF56436">
    <property type="entry name" value="C-type lectin-like"/>
    <property type="match status" value="1"/>
</dbReference>
<dbReference type="InterPro" id="IPR005532">
    <property type="entry name" value="SUMF_dom"/>
</dbReference>
<dbReference type="AlphaFoldDB" id="A0A3P3VP94"/>
<keyword evidence="4" id="KW-1185">Reference proteome</keyword>
<dbReference type="GO" id="GO:0120147">
    <property type="term" value="F:formylglycine-generating oxidase activity"/>
    <property type="evidence" value="ECO:0007669"/>
    <property type="project" value="TreeGrafter"/>
</dbReference>
<sequence>MRVCLLLLLVLSWPLSAAERYTPYPFRDLLVNGQSCSSCPQMVRLPAGRFYMGAFPGDGHSDERGPGGVPFEVRITQVVAMSVSEVSREEYSAFIEANPQRASSGCGGFVAGTFAAQIEQGWRFPGFEQTADHPVVCVSWEDAQAYARWLSAITGKRYRLPTEAEWEYGARAGSITRYWWGNHMASERVNCGRPQCDIEFPATAPAHALDRNGFGLYHTLGNVWEWVEDCYQADAYALFSSQYPRAVAGDAQCKRVIRGGSWNEGYWSLRASNREGWLPSRPLNDIGFRVVREGDEMPI</sequence>
<dbReference type="PANTHER" id="PTHR23150:SF35">
    <property type="entry name" value="BLL6746 PROTEIN"/>
    <property type="match status" value="1"/>
</dbReference>
<dbReference type="InterPro" id="IPR016187">
    <property type="entry name" value="CTDL_fold"/>
</dbReference>
<proteinExistence type="predicted"/>
<dbReference type="InterPro" id="IPR042095">
    <property type="entry name" value="SUMF_sf"/>
</dbReference>
<feature type="signal peptide" evidence="1">
    <location>
        <begin position="1"/>
        <end position="17"/>
    </location>
</feature>
<gene>
    <name evidence="3" type="ORF">D0544_03745</name>
</gene>
<comment type="caution">
    <text evidence="3">The sequence shown here is derived from an EMBL/GenBank/DDBJ whole genome shotgun (WGS) entry which is preliminary data.</text>
</comment>
<keyword evidence="1" id="KW-0732">Signal</keyword>
<dbReference type="InterPro" id="IPR051043">
    <property type="entry name" value="Sulfatase_Mod_Factor_Kinase"/>
</dbReference>
<feature type="domain" description="Sulfatase-modifying factor enzyme-like" evidence="2">
    <location>
        <begin position="39"/>
        <end position="292"/>
    </location>
</feature>
<evidence type="ECO:0000256" key="1">
    <source>
        <dbReference type="SAM" id="SignalP"/>
    </source>
</evidence>